<dbReference type="SUPFAM" id="SSF56601">
    <property type="entry name" value="beta-lactamase/transpeptidase-like"/>
    <property type="match status" value="1"/>
</dbReference>
<evidence type="ECO:0000313" key="5">
    <source>
        <dbReference type="EMBL" id="NYH78099.1"/>
    </source>
</evidence>
<comment type="caution">
    <text evidence="5">The sequence shown here is derived from an EMBL/GenBank/DDBJ whole genome shotgun (WGS) entry which is preliminary data.</text>
</comment>
<dbReference type="GO" id="GO:0006508">
    <property type="term" value="P:proteolysis"/>
    <property type="evidence" value="ECO:0007669"/>
    <property type="project" value="InterPro"/>
</dbReference>
<dbReference type="Gene3D" id="3.50.80.20">
    <property type="entry name" value="D-Ala-D-Ala carboxypeptidase C, peptidase S13"/>
    <property type="match status" value="1"/>
</dbReference>
<dbReference type="PRINTS" id="PR00922">
    <property type="entry name" value="DADACBPTASE3"/>
</dbReference>
<evidence type="ECO:0000313" key="6">
    <source>
        <dbReference type="Proteomes" id="UP000548304"/>
    </source>
</evidence>
<keyword evidence="5" id="KW-0121">Carboxypeptidase</keyword>
<gene>
    <name evidence="5" type="ORF">FHR84_001421</name>
</gene>
<evidence type="ECO:0000256" key="4">
    <source>
        <dbReference type="SAM" id="SignalP"/>
    </source>
</evidence>
<reference evidence="5 6" key="1">
    <citation type="submission" date="2020-07" db="EMBL/GenBank/DDBJ databases">
        <title>Genomic Encyclopedia of Type Strains, Phase III (KMG-III): the genomes of soil and plant-associated and newly described type strains.</title>
        <authorList>
            <person name="Whitman W."/>
        </authorList>
    </citation>
    <scope>NUCLEOTIDE SEQUENCE [LARGE SCALE GENOMIC DNA]</scope>
    <source>
        <strain evidence="5 6">CECT 8576</strain>
    </source>
</reference>
<evidence type="ECO:0000256" key="1">
    <source>
        <dbReference type="ARBA" id="ARBA00006096"/>
    </source>
</evidence>
<dbReference type="RefSeq" id="WP_246300306.1">
    <property type="nucleotide sequence ID" value="NZ_JACBYW010000002.1"/>
</dbReference>
<dbReference type="AlphaFoldDB" id="A0A852YX14"/>
<dbReference type="PANTHER" id="PTHR30023">
    <property type="entry name" value="D-ALANYL-D-ALANINE CARBOXYPEPTIDASE"/>
    <property type="match status" value="1"/>
</dbReference>
<dbReference type="PANTHER" id="PTHR30023:SF0">
    <property type="entry name" value="PENICILLIN-SENSITIVE CARBOXYPEPTIDASE A"/>
    <property type="match status" value="1"/>
</dbReference>
<dbReference type="InterPro" id="IPR012338">
    <property type="entry name" value="Beta-lactam/transpept-like"/>
</dbReference>
<name>A0A852YX14_9ACTN</name>
<protein>
    <submittedName>
        <fullName evidence="5">D-alanyl-D-alanine carboxypeptidase/D-alanyl-D-alanine-endopeptidase (Penicillin-binding protein 4)</fullName>
        <ecNumber evidence="5">3.4.16.4</ecNumber>
        <ecNumber evidence="5">3.4.21.-</ecNumber>
    </submittedName>
</protein>
<dbReference type="InterPro" id="IPR000667">
    <property type="entry name" value="Peptidase_S13"/>
</dbReference>
<keyword evidence="2 5" id="KW-0378">Hydrolase</keyword>
<feature type="chain" id="PRO_5038415750" evidence="4">
    <location>
        <begin position="22"/>
        <end position="535"/>
    </location>
</feature>
<dbReference type="Gene3D" id="3.40.710.10">
    <property type="entry name" value="DD-peptidase/beta-lactamase superfamily"/>
    <property type="match status" value="2"/>
</dbReference>
<proteinExistence type="inferred from homology"/>
<comment type="similarity">
    <text evidence="1">Belongs to the peptidase S13 family.</text>
</comment>
<feature type="signal peptide" evidence="4">
    <location>
        <begin position="1"/>
        <end position="21"/>
    </location>
</feature>
<evidence type="ECO:0000256" key="3">
    <source>
        <dbReference type="SAM" id="MobiDB-lite"/>
    </source>
</evidence>
<dbReference type="EC" id="3.4.21.-" evidence="5"/>
<dbReference type="NCBIfam" id="TIGR00666">
    <property type="entry name" value="PBP4"/>
    <property type="match status" value="1"/>
</dbReference>
<dbReference type="Pfam" id="PF02113">
    <property type="entry name" value="Peptidase_S13"/>
    <property type="match status" value="1"/>
</dbReference>
<feature type="region of interest" description="Disordered" evidence="3">
    <location>
        <begin position="484"/>
        <end position="535"/>
    </location>
</feature>
<accession>A0A852YX14</accession>
<dbReference type="Proteomes" id="UP000548304">
    <property type="component" value="Unassembled WGS sequence"/>
</dbReference>
<organism evidence="5 6">
    <name type="scientific">Actinopolyspora biskrensis</name>
    <dbReference type="NCBI Taxonomy" id="1470178"/>
    <lineage>
        <taxon>Bacteria</taxon>
        <taxon>Bacillati</taxon>
        <taxon>Actinomycetota</taxon>
        <taxon>Actinomycetes</taxon>
        <taxon>Actinopolysporales</taxon>
        <taxon>Actinopolysporaceae</taxon>
        <taxon>Actinopolyspora</taxon>
    </lineage>
</organism>
<keyword evidence="4" id="KW-0732">Signal</keyword>
<dbReference type="GO" id="GO:0000270">
    <property type="term" value="P:peptidoglycan metabolic process"/>
    <property type="evidence" value="ECO:0007669"/>
    <property type="project" value="TreeGrafter"/>
</dbReference>
<dbReference type="EC" id="3.4.16.4" evidence="5"/>
<keyword evidence="5" id="KW-0645">Protease</keyword>
<keyword evidence="6" id="KW-1185">Reference proteome</keyword>
<dbReference type="GO" id="GO:0009002">
    <property type="term" value="F:serine-type D-Ala-D-Ala carboxypeptidase activity"/>
    <property type="evidence" value="ECO:0007669"/>
    <property type="project" value="UniProtKB-EC"/>
</dbReference>
<sequence length="535" mass="56767">MRRGLALFLGFVVLLATPTGAASPASPDGRGELRDDLDGMLEDPRLDGSTVGVVVRDPRSDRVLYARNPRTRMTPASNAKLFTSVAALETLGRDFRFGTEVLTTGERQGAELRGDLYLRGSGDPTMLAADYEGLAADVAESGIDVVRGRVLADDSWFTGPGLANGWMAVDEPYHYAAPVSALTVAPTDDYDAGSVVVRARPGKPDRPVRVSTSPSTGAVTVVNRARTTRAGSEGSLSVRREHGSDRVLVSGELPADSGKKRFFSSVPDPTRYALDVFRRALAEHGVSFEGTGTSRAPERARVLAEHRSMPLGELLTPFLKLSNNGHAETLVKTMGRRVLGEGSWTAGMRVLRSELESLGVDPGGYRLVDGSGLSTLDTVSPRQLSLLLDAAREEPWFGTWYAALPVAGKPERLVGGTLRGRMEGTAAEGDVVAKTGSMTGVTALSGYVRTRSERPLVFSVVFNDFLGAAPRDVQDAIAVRLAEHGGDVPSGTVDPHSREGGPPTTSGGRDGSGVDAHRSPLECSWTKSCRPGDDS</sequence>
<evidence type="ECO:0000256" key="2">
    <source>
        <dbReference type="ARBA" id="ARBA00022801"/>
    </source>
</evidence>
<dbReference type="EMBL" id="JACBYW010000002">
    <property type="protein sequence ID" value="NYH78099.1"/>
    <property type="molecule type" value="Genomic_DNA"/>
</dbReference>